<name>A0ABP0FBJ3_CLALP</name>
<keyword evidence="2" id="KW-1185">Reference proteome</keyword>
<comment type="caution">
    <text evidence="1">The sequence shown here is derived from an EMBL/GenBank/DDBJ whole genome shotgun (WGS) entry which is preliminary data.</text>
</comment>
<gene>
    <name evidence="1" type="ORF">CVLEPA_LOCUS6436</name>
</gene>
<evidence type="ECO:0000313" key="2">
    <source>
        <dbReference type="Proteomes" id="UP001642483"/>
    </source>
</evidence>
<proteinExistence type="predicted"/>
<dbReference type="EMBL" id="CAWYQH010000035">
    <property type="protein sequence ID" value="CAK8677034.1"/>
    <property type="molecule type" value="Genomic_DNA"/>
</dbReference>
<sequence length="223" mass="24403">MASSGTDNLDSTETAQAVIDVALLRCYIVNIVPILLEGGLESSNSLEKKLQEQSVKDLLNKFVGDGQIKTLMVERLSSKDDNDDSEEKEVRYCVSLDVHYTSGKASGLVLIKRGPLVIANKSVGSQVHAITLIEDSPYETLHSLVSCAFAPFFKSYVQKSGKLDRLADAVHPSGKCKRWCVDDLFSGTWTTVAFTQKKVPATNFNTHEPVSYVAQPNTRKSGC</sequence>
<protein>
    <submittedName>
        <fullName evidence="1">Uncharacterized protein</fullName>
    </submittedName>
</protein>
<accession>A0ABP0FBJ3</accession>
<reference evidence="1 2" key="1">
    <citation type="submission" date="2024-02" db="EMBL/GenBank/DDBJ databases">
        <authorList>
            <person name="Daric V."/>
            <person name="Darras S."/>
        </authorList>
    </citation>
    <scope>NUCLEOTIDE SEQUENCE [LARGE SCALE GENOMIC DNA]</scope>
</reference>
<organism evidence="1 2">
    <name type="scientific">Clavelina lepadiformis</name>
    <name type="common">Light-bulb sea squirt</name>
    <name type="synonym">Ascidia lepadiformis</name>
    <dbReference type="NCBI Taxonomy" id="159417"/>
    <lineage>
        <taxon>Eukaryota</taxon>
        <taxon>Metazoa</taxon>
        <taxon>Chordata</taxon>
        <taxon>Tunicata</taxon>
        <taxon>Ascidiacea</taxon>
        <taxon>Aplousobranchia</taxon>
        <taxon>Clavelinidae</taxon>
        <taxon>Clavelina</taxon>
    </lineage>
</organism>
<dbReference type="Proteomes" id="UP001642483">
    <property type="component" value="Unassembled WGS sequence"/>
</dbReference>
<evidence type="ECO:0000313" key="1">
    <source>
        <dbReference type="EMBL" id="CAK8677034.1"/>
    </source>
</evidence>